<dbReference type="InterPro" id="IPR023753">
    <property type="entry name" value="FAD/NAD-binding_dom"/>
</dbReference>
<dbReference type="InterPro" id="IPR012999">
    <property type="entry name" value="Pyr_OxRdtase_I_AS"/>
</dbReference>
<dbReference type="InterPro" id="IPR004099">
    <property type="entry name" value="Pyr_nucl-diS_OxRdtase_dimer"/>
</dbReference>
<dbReference type="InterPro" id="IPR016156">
    <property type="entry name" value="FAD/NAD-linked_Rdtase_dimer_sf"/>
</dbReference>
<dbReference type="Gene3D" id="3.30.390.30">
    <property type="match status" value="1"/>
</dbReference>
<keyword evidence="7 8" id="KW-0676">Redox-active center</keyword>
<evidence type="ECO:0000259" key="10">
    <source>
        <dbReference type="Pfam" id="PF07992"/>
    </source>
</evidence>
<evidence type="ECO:0000313" key="11">
    <source>
        <dbReference type="EMBL" id="GAA0568770.1"/>
    </source>
</evidence>
<dbReference type="Gene3D" id="3.50.50.60">
    <property type="entry name" value="FAD/NAD(P)-binding domain"/>
    <property type="match status" value="2"/>
</dbReference>
<dbReference type="SUPFAM" id="SSF51905">
    <property type="entry name" value="FAD/NAD(P)-binding domain"/>
    <property type="match status" value="1"/>
</dbReference>
<dbReference type="Pfam" id="PF02852">
    <property type="entry name" value="Pyr_redox_dim"/>
    <property type="match status" value="1"/>
</dbReference>
<dbReference type="PIRSF" id="PIRSF000350">
    <property type="entry name" value="Mercury_reductase_MerA"/>
    <property type="match status" value="1"/>
</dbReference>
<protein>
    <submittedName>
        <fullName evidence="11">Glutathione-disulfide reductase</fullName>
    </submittedName>
</protein>
<evidence type="ECO:0000256" key="2">
    <source>
        <dbReference type="ARBA" id="ARBA00007532"/>
    </source>
</evidence>
<dbReference type="PRINTS" id="PR00411">
    <property type="entry name" value="PNDRDTASEI"/>
</dbReference>
<dbReference type="PROSITE" id="PS00076">
    <property type="entry name" value="PYRIDINE_REDOX_1"/>
    <property type="match status" value="1"/>
</dbReference>
<dbReference type="EMBL" id="BAAADD010000004">
    <property type="protein sequence ID" value="GAA0568770.1"/>
    <property type="molecule type" value="Genomic_DNA"/>
</dbReference>
<evidence type="ECO:0000256" key="1">
    <source>
        <dbReference type="ARBA" id="ARBA00001974"/>
    </source>
</evidence>
<keyword evidence="3 8" id="KW-0285">Flavoprotein</keyword>
<dbReference type="InterPro" id="IPR001100">
    <property type="entry name" value="Pyr_nuc-diS_OxRdtase"/>
</dbReference>
<evidence type="ECO:0000256" key="6">
    <source>
        <dbReference type="ARBA" id="ARBA00023157"/>
    </source>
</evidence>
<evidence type="ECO:0000256" key="7">
    <source>
        <dbReference type="ARBA" id="ARBA00023284"/>
    </source>
</evidence>
<evidence type="ECO:0000259" key="9">
    <source>
        <dbReference type="Pfam" id="PF02852"/>
    </source>
</evidence>
<dbReference type="SUPFAM" id="SSF55424">
    <property type="entry name" value="FAD/NAD-linked reductases, dimerisation (C-terminal) domain"/>
    <property type="match status" value="1"/>
</dbReference>
<feature type="domain" description="Pyridine nucleotide-disulphide oxidoreductase dimerisation" evidence="9">
    <location>
        <begin position="340"/>
        <end position="448"/>
    </location>
</feature>
<evidence type="ECO:0000256" key="4">
    <source>
        <dbReference type="ARBA" id="ARBA00022827"/>
    </source>
</evidence>
<comment type="caution">
    <text evidence="11">The sequence shown here is derived from an EMBL/GenBank/DDBJ whole genome shotgun (WGS) entry which is preliminary data.</text>
</comment>
<keyword evidence="12" id="KW-1185">Reference proteome</keyword>
<dbReference type="PANTHER" id="PTHR42737">
    <property type="entry name" value="GLUTATHIONE REDUCTASE"/>
    <property type="match status" value="1"/>
</dbReference>
<evidence type="ECO:0000256" key="5">
    <source>
        <dbReference type="ARBA" id="ARBA00023002"/>
    </source>
</evidence>
<name>A0ABP3PJC9_9PROT</name>
<proteinExistence type="inferred from homology"/>
<evidence type="ECO:0000256" key="8">
    <source>
        <dbReference type="RuleBase" id="RU003691"/>
    </source>
</evidence>
<dbReference type="PANTHER" id="PTHR42737:SF2">
    <property type="entry name" value="GLUTATHIONE REDUCTASE"/>
    <property type="match status" value="1"/>
</dbReference>
<comment type="cofactor">
    <cofactor evidence="1">
        <name>FAD</name>
        <dbReference type="ChEBI" id="CHEBI:57692"/>
    </cofactor>
</comment>
<keyword evidence="6" id="KW-1015">Disulfide bond</keyword>
<dbReference type="RefSeq" id="WP_166929820.1">
    <property type="nucleotide sequence ID" value="NZ_BAAADD010000004.1"/>
</dbReference>
<dbReference type="InterPro" id="IPR036188">
    <property type="entry name" value="FAD/NAD-bd_sf"/>
</dbReference>
<sequence length="457" mass="49668">MAKYDFDLFVIGGGSGGVRAARMTAGLGLKVGLAEASRMGGTCVIRGCVPKKLYVYASRFTEDFALAPSFGWSFSKKHFDWATLQANKNAEIARLEGLYTKGVEGAGATIYHQHASFEDAHTIRLADGHTVTADKVLIATGSHSARDLFGAGGVEHCCTSDEVFDWKQLPASVMIAGGGYIAVEFAHIFHMLGVETTLVVRRPKVLRGFDEDLRDALMASMERRGLKVLPERQFTAVEREGNEIHAVLTTGERIVADRLLLAWGRIPNTKGLGLERIGIVPGKNGRIEVDAYSRTAVDNIYAVGDVTDRLQLTPVAIHEAMCFVKTVFQDTPTRPDHAMVPTGVFTTPEIGTVGMSEETALSHGHAVDVYKSTFRPMRFALAGEGDRMMMKLIVDQKTERVLGCHLFGPDASEMVQIVAVAMKMGATKAQFDATIALHPSAAEELVTMRTKSYSKTP</sequence>
<reference evidence="12" key="1">
    <citation type="journal article" date="2019" name="Int. J. Syst. Evol. Microbiol.">
        <title>The Global Catalogue of Microorganisms (GCM) 10K type strain sequencing project: providing services to taxonomists for standard genome sequencing and annotation.</title>
        <authorList>
            <consortium name="The Broad Institute Genomics Platform"/>
            <consortium name="The Broad Institute Genome Sequencing Center for Infectious Disease"/>
            <person name="Wu L."/>
            <person name="Ma J."/>
        </authorList>
    </citation>
    <scope>NUCLEOTIDE SEQUENCE [LARGE SCALE GENOMIC DNA]</scope>
    <source>
        <strain evidence="12">JCM 15089</strain>
    </source>
</reference>
<keyword evidence="4 8" id="KW-0274">FAD</keyword>
<accession>A0ABP3PJC9</accession>
<evidence type="ECO:0000313" key="12">
    <source>
        <dbReference type="Proteomes" id="UP001499951"/>
    </source>
</evidence>
<feature type="domain" description="FAD/NAD(P)-binding" evidence="10">
    <location>
        <begin position="6"/>
        <end position="320"/>
    </location>
</feature>
<evidence type="ECO:0000256" key="3">
    <source>
        <dbReference type="ARBA" id="ARBA00022630"/>
    </source>
</evidence>
<gene>
    <name evidence="11" type="primary">gor</name>
    <name evidence="11" type="ORF">GCM10008942_16730</name>
</gene>
<keyword evidence="5 8" id="KW-0560">Oxidoreductase</keyword>
<dbReference type="Pfam" id="PF07992">
    <property type="entry name" value="Pyr_redox_2"/>
    <property type="match status" value="1"/>
</dbReference>
<dbReference type="InterPro" id="IPR046952">
    <property type="entry name" value="GSHR/TRXR-like"/>
</dbReference>
<comment type="similarity">
    <text evidence="2 8">Belongs to the class-I pyridine nucleotide-disulfide oxidoreductase family.</text>
</comment>
<dbReference type="NCBIfam" id="NF004776">
    <property type="entry name" value="PRK06116.1"/>
    <property type="match status" value="1"/>
</dbReference>
<dbReference type="Proteomes" id="UP001499951">
    <property type="component" value="Unassembled WGS sequence"/>
</dbReference>
<dbReference type="PRINTS" id="PR00368">
    <property type="entry name" value="FADPNR"/>
</dbReference>
<organism evidence="11 12">
    <name type="scientific">Rhizomicrobium electricum</name>
    <dbReference type="NCBI Taxonomy" id="480070"/>
    <lineage>
        <taxon>Bacteria</taxon>
        <taxon>Pseudomonadati</taxon>
        <taxon>Pseudomonadota</taxon>
        <taxon>Alphaproteobacteria</taxon>
        <taxon>Micropepsales</taxon>
        <taxon>Micropepsaceae</taxon>
        <taxon>Rhizomicrobium</taxon>
    </lineage>
</organism>